<organism evidence="5 6">
    <name type="scientific">Nocardia kruczakiae</name>
    <dbReference type="NCBI Taxonomy" id="261477"/>
    <lineage>
        <taxon>Bacteria</taxon>
        <taxon>Bacillati</taxon>
        <taxon>Actinomycetota</taxon>
        <taxon>Actinomycetes</taxon>
        <taxon>Mycobacteriales</taxon>
        <taxon>Nocardiaceae</taxon>
        <taxon>Nocardia</taxon>
    </lineage>
</organism>
<dbReference type="RefSeq" id="WP_310402958.1">
    <property type="nucleotide sequence ID" value="NZ_JAVDWW010000005.1"/>
</dbReference>
<dbReference type="SUPFAM" id="SSF46689">
    <property type="entry name" value="Homeodomain-like"/>
    <property type="match status" value="1"/>
</dbReference>
<dbReference type="Proteomes" id="UP001251217">
    <property type="component" value="Unassembled WGS sequence"/>
</dbReference>
<dbReference type="EMBL" id="JAVDWW010000005">
    <property type="protein sequence ID" value="MDR7169688.1"/>
    <property type="molecule type" value="Genomic_DNA"/>
</dbReference>
<evidence type="ECO:0000259" key="4">
    <source>
        <dbReference type="PROSITE" id="PS01124"/>
    </source>
</evidence>
<protein>
    <submittedName>
        <fullName evidence="5">AraC-like DNA-binding protein</fullName>
    </submittedName>
</protein>
<dbReference type="InterPro" id="IPR032687">
    <property type="entry name" value="AraC-type_N"/>
</dbReference>
<evidence type="ECO:0000313" key="5">
    <source>
        <dbReference type="EMBL" id="MDR7169688.1"/>
    </source>
</evidence>
<gene>
    <name evidence="5" type="ORF">J2W56_003432</name>
</gene>
<accession>A0ABU1XGL1</accession>
<feature type="domain" description="HTH araC/xylS-type" evidence="4">
    <location>
        <begin position="314"/>
        <end position="394"/>
    </location>
</feature>
<dbReference type="Pfam" id="PF12833">
    <property type="entry name" value="HTH_18"/>
    <property type="match status" value="1"/>
</dbReference>
<sequence>MATDTVSARLVVPSRMVLDANHGPSRGVDPRGQRIDNFGQTRARFVNSLVMTGSIPAAAVSHHDFPRSVASVALMSQFACDHGLTLERTLDGSGLTAAHLADPHAHVSAAQELAVATNLATALTVENHPGLDLGRRYRTTTFGIFGFACLASPTLGDALSFFLRYFDLTFAFCVPRVELSEAEVIVRLDDSALAAPARQFLLERDAAAILTVIEDLFPGRFSPARVEIRRARPASTTPFEDVFHQLPIFDRPENIVAFDPHLLTQPLPRADPRTLAQCEEQCRQLVTARRHRHGIAAQVRDLLTHVDLDTAGPDEVARALHISTRTMRRRLGEAGTSYQILRDEVRETLAEQMLSTGALSVHDVAIRLGYAESASFIHAFKRWKGLTPRQFQITSHAASAATPHTSQRG</sequence>
<dbReference type="PRINTS" id="PR00032">
    <property type="entry name" value="HTHARAC"/>
</dbReference>
<dbReference type="PROSITE" id="PS01124">
    <property type="entry name" value="HTH_ARAC_FAMILY_2"/>
    <property type="match status" value="1"/>
</dbReference>
<dbReference type="InterPro" id="IPR009057">
    <property type="entry name" value="Homeodomain-like_sf"/>
</dbReference>
<comment type="caution">
    <text evidence="5">The sequence shown here is derived from an EMBL/GenBank/DDBJ whole genome shotgun (WGS) entry which is preliminary data.</text>
</comment>
<name>A0ABU1XGL1_9NOCA</name>
<dbReference type="PANTHER" id="PTHR47894">
    <property type="entry name" value="HTH-TYPE TRANSCRIPTIONAL REGULATOR GADX"/>
    <property type="match status" value="1"/>
</dbReference>
<dbReference type="Gene3D" id="1.10.10.60">
    <property type="entry name" value="Homeodomain-like"/>
    <property type="match status" value="1"/>
</dbReference>
<keyword evidence="2" id="KW-0238">DNA-binding</keyword>
<keyword evidence="6" id="KW-1185">Reference proteome</keyword>
<keyword evidence="1" id="KW-0805">Transcription regulation</keyword>
<evidence type="ECO:0000256" key="1">
    <source>
        <dbReference type="ARBA" id="ARBA00023015"/>
    </source>
</evidence>
<evidence type="ECO:0000313" key="6">
    <source>
        <dbReference type="Proteomes" id="UP001251217"/>
    </source>
</evidence>
<dbReference type="Pfam" id="PF12625">
    <property type="entry name" value="Arabinose_bd"/>
    <property type="match status" value="1"/>
</dbReference>
<dbReference type="PANTHER" id="PTHR47894:SF1">
    <property type="entry name" value="HTH-TYPE TRANSCRIPTIONAL REGULATOR VQSM"/>
    <property type="match status" value="1"/>
</dbReference>
<keyword evidence="3" id="KW-0804">Transcription</keyword>
<reference evidence="5 6" key="1">
    <citation type="submission" date="2023-07" db="EMBL/GenBank/DDBJ databases">
        <title>Sorghum-associated microbial communities from plants grown in Nebraska, USA.</title>
        <authorList>
            <person name="Schachtman D."/>
        </authorList>
    </citation>
    <scope>NUCLEOTIDE SEQUENCE [LARGE SCALE GENOMIC DNA]</scope>
    <source>
        <strain evidence="5 6">4272</strain>
    </source>
</reference>
<evidence type="ECO:0000256" key="3">
    <source>
        <dbReference type="ARBA" id="ARBA00023163"/>
    </source>
</evidence>
<dbReference type="InterPro" id="IPR020449">
    <property type="entry name" value="Tscrpt_reg_AraC-type_HTH"/>
</dbReference>
<proteinExistence type="predicted"/>
<evidence type="ECO:0000256" key="2">
    <source>
        <dbReference type="ARBA" id="ARBA00023125"/>
    </source>
</evidence>
<dbReference type="InterPro" id="IPR018060">
    <property type="entry name" value="HTH_AraC"/>
</dbReference>
<dbReference type="SMART" id="SM00342">
    <property type="entry name" value="HTH_ARAC"/>
    <property type="match status" value="1"/>
</dbReference>